<keyword evidence="3 8" id="KW-0732">Signal</keyword>
<evidence type="ECO:0000256" key="2">
    <source>
        <dbReference type="ARBA" id="ARBA00022692"/>
    </source>
</evidence>
<dbReference type="PANTHER" id="PTHR13605:SF4">
    <property type="entry name" value="ER MEMBRANE PROTEIN COMPLEX SUBUNIT 7"/>
    <property type="match status" value="1"/>
</dbReference>
<accession>A0AAW0YQH3</accession>
<evidence type="ECO:0000256" key="5">
    <source>
        <dbReference type="ARBA" id="ARBA00023136"/>
    </source>
</evidence>
<evidence type="ECO:0000313" key="11">
    <source>
        <dbReference type="Proteomes" id="UP001388673"/>
    </source>
</evidence>
<dbReference type="InterPro" id="IPR039163">
    <property type="entry name" value="EMC7"/>
</dbReference>
<evidence type="ECO:0000256" key="6">
    <source>
        <dbReference type="SAM" id="MobiDB-lite"/>
    </source>
</evidence>
<keyword evidence="5 7" id="KW-0472">Membrane</keyword>
<feature type="region of interest" description="Disordered" evidence="6">
    <location>
        <begin position="92"/>
        <end position="120"/>
    </location>
</feature>
<dbReference type="GeneID" id="92179456"/>
<organism evidence="10 11">
    <name type="scientific">Kwoniella newhampshirensis</name>
    <dbReference type="NCBI Taxonomy" id="1651941"/>
    <lineage>
        <taxon>Eukaryota</taxon>
        <taxon>Fungi</taxon>
        <taxon>Dikarya</taxon>
        <taxon>Basidiomycota</taxon>
        <taxon>Agaricomycotina</taxon>
        <taxon>Tremellomycetes</taxon>
        <taxon>Tremellales</taxon>
        <taxon>Cryptococcaceae</taxon>
        <taxon>Kwoniella</taxon>
    </lineage>
</organism>
<evidence type="ECO:0000256" key="8">
    <source>
        <dbReference type="SAM" id="SignalP"/>
    </source>
</evidence>
<feature type="region of interest" description="Disordered" evidence="6">
    <location>
        <begin position="225"/>
        <end position="268"/>
    </location>
</feature>
<reference evidence="10 11" key="1">
    <citation type="journal article" date="2024" name="bioRxiv">
        <title>Comparative genomics of Cryptococcus and Kwoniella reveals pathogenesis evolution and contrasting karyotype dynamics via intercentromeric recombination or chromosome fusion.</title>
        <authorList>
            <person name="Coelho M.A."/>
            <person name="David-Palma M."/>
            <person name="Shea T."/>
            <person name="Bowers K."/>
            <person name="McGinley-Smith S."/>
            <person name="Mohammad A.W."/>
            <person name="Gnirke A."/>
            <person name="Yurkov A.M."/>
            <person name="Nowrousian M."/>
            <person name="Sun S."/>
            <person name="Cuomo C.A."/>
            <person name="Heitman J."/>
        </authorList>
    </citation>
    <scope>NUCLEOTIDE SEQUENCE [LARGE SCALE GENOMIC DNA]</scope>
    <source>
        <strain evidence="10 11">CBS 13917</strain>
    </source>
</reference>
<dbReference type="RefSeq" id="XP_066804003.1">
    <property type="nucleotide sequence ID" value="XM_066945314.1"/>
</dbReference>
<keyword evidence="11" id="KW-1185">Reference proteome</keyword>
<dbReference type="PANTHER" id="PTHR13605">
    <property type="entry name" value="ER MEMBRANE PROTEIN COMPLEX SUBUNIT 7"/>
    <property type="match status" value="1"/>
</dbReference>
<keyword evidence="4 7" id="KW-1133">Transmembrane helix</keyword>
<dbReference type="InterPro" id="IPR019008">
    <property type="entry name" value="Beta_sandwich_EMC7"/>
</dbReference>
<feature type="transmembrane region" description="Helical" evidence="7">
    <location>
        <begin position="167"/>
        <end position="187"/>
    </location>
</feature>
<evidence type="ECO:0000256" key="1">
    <source>
        <dbReference type="ARBA" id="ARBA00004167"/>
    </source>
</evidence>
<dbReference type="AlphaFoldDB" id="A0AAW0YQH3"/>
<dbReference type="Pfam" id="PF09430">
    <property type="entry name" value="EMC7_beta-sandw"/>
    <property type="match status" value="1"/>
</dbReference>
<dbReference type="Proteomes" id="UP001388673">
    <property type="component" value="Unassembled WGS sequence"/>
</dbReference>
<evidence type="ECO:0000256" key="7">
    <source>
        <dbReference type="SAM" id="Phobius"/>
    </source>
</evidence>
<sequence>MRVSASLLATLSLLPVITAVTVSGQIAFSQLLPRAGLAPSSQVSLDYGSAKVWIKKDGSFEINNVDEGEHVLETLVPGYVFHPLLITVLPEPSSLSDQTTPSPPPTDDDSDKQEPVSSTTPPYKIHIQLFNPSREPLPPSTSSLPHPIEISPLGKEDYFMPKGGMNVLGMLKSPMVLMMLFSAVMMWGMPKMMASMADLDPETAKEMAETRKKMAGVQNMDWAGSLSNMLAGTTEEPTPKVPAPAAGTPNRSGATAGQSQGGKKRRGR</sequence>
<evidence type="ECO:0000313" key="10">
    <source>
        <dbReference type="EMBL" id="KAK8861378.1"/>
    </source>
</evidence>
<protein>
    <recommendedName>
        <fullName evidence="9">ER membrane protein complex subunit 7 beta-sandwich domain-containing protein</fullName>
    </recommendedName>
</protein>
<feature type="chain" id="PRO_5043788459" description="ER membrane protein complex subunit 7 beta-sandwich domain-containing protein" evidence="8">
    <location>
        <begin position="20"/>
        <end position="268"/>
    </location>
</feature>
<evidence type="ECO:0000259" key="9">
    <source>
        <dbReference type="Pfam" id="PF09430"/>
    </source>
</evidence>
<comment type="subcellular location">
    <subcellularLocation>
        <location evidence="1">Membrane</location>
        <topology evidence="1">Single-pass membrane protein</topology>
    </subcellularLocation>
</comment>
<keyword evidence="2 7" id="KW-0812">Transmembrane</keyword>
<dbReference type="KEGG" id="kne:92179456"/>
<feature type="compositionally biased region" description="Polar residues" evidence="6">
    <location>
        <begin position="249"/>
        <end position="258"/>
    </location>
</feature>
<name>A0AAW0YQH3_9TREE</name>
<proteinExistence type="predicted"/>
<feature type="signal peptide" evidence="8">
    <location>
        <begin position="1"/>
        <end position="19"/>
    </location>
</feature>
<gene>
    <name evidence="10" type="ORF">IAR55_002197</name>
</gene>
<feature type="domain" description="ER membrane protein complex subunit 7 beta-sandwich" evidence="9">
    <location>
        <begin position="39"/>
        <end position="178"/>
    </location>
</feature>
<evidence type="ECO:0000256" key="4">
    <source>
        <dbReference type="ARBA" id="ARBA00022989"/>
    </source>
</evidence>
<comment type="caution">
    <text evidence="10">The sequence shown here is derived from an EMBL/GenBank/DDBJ whole genome shotgun (WGS) entry which is preliminary data.</text>
</comment>
<dbReference type="GO" id="GO:0072546">
    <property type="term" value="C:EMC complex"/>
    <property type="evidence" value="ECO:0007669"/>
    <property type="project" value="TreeGrafter"/>
</dbReference>
<dbReference type="EMBL" id="JBCAWK010000004">
    <property type="protein sequence ID" value="KAK8861378.1"/>
    <property type="molecule type" value="Genomic_DNA"/>
</dbReference>
<evidence type="ECO:0000256" key="3">
    <source>
        <dbReference type="ARBA" id="ARBA00022729"/>
    </source>
</evidence>